<dbReference type="EMBL" id="AP022591">
    <property type="protein sequence ID" value="BBY45696.1"/>
    <property type="molecule type" value="Genomic_DNA"/>
</dbReference>
<feature type="chain" id="PRO_5029489275" description="PASTA domain-containing protein" evidence="2">
    <location>
        <begin position="37"/>
        <end position="147"/>
    </location>
</feature>
<evidence type="ECO:0000256" key="1">
    <source>
        <dbReference type="SAM" id="MobiDB-lite"/>
    </source>
</evidence>
<feature type="signal peptide" evidence="2">
    <location>
        <begin position="1"/>
        <end position="36"/>
    </location>
</feature>
<evidence type="ECO:0000313" key="3">
    <source>
        <dbReference type="EMBL" id="BBY45696.1"/>
    </source>
</evidence>
<reference evidence="3 4" key="1">
    <citation type="journal article" date="2019" name="Emerg. Microbes Infect.">
        <title>Comprehensive subspecies identification of 175 nontuberculous mycobacteria species based on 7547 genomic profiles.</title>
        <authorList>
            <person name="Matsumoto Y."/>
            <person name="Kinjo T."/>
            <person name="Motooka D."/>
            <person name="Nabeya D."/>
            <person name="Jung N."/>
            <person name="Uechi K."/>
            <person name="Horii T."/>
            <person name="Iida T."/>
            <person name="Fujita J."/>
            <person name="Nakamura S."/>
        </authorList>
    </citation>
    <scope>NUCLEOTIDE SEQUENCE [LARGE SCALE GENOMIC DNA]</scope>
    <source>
        <strain evidence="3 4">JCM 18439</strain>
    </source>
</reference>
<dbReference type="AlphaFoldDB" id="A0A7I7RNQ7"/>
<organism evidence="3 4">
    <name type="scientific">Mycolicibacterium celeriflavum</name>
    <name type="common">Mycobacterium celeriflavum</name>
    <dbReference type="NCBI Taxonomy" id="1249101"/>
    <lineage>
        <taxon>Bacteria</taxon>
        <taxon>Bacillati</taxon>
        <taxon>Actinomycetota</taxon>
        <taxon>Actinomycetes</taxon>
        <taxon>Mycobacteriales</taxon>
        <taxon>Mycobacteriaceae</taxon>
        <taxon>Mycolicibacterium</taxon>
    </lineage>
</organism>
<gene>
    <name evidence="3" type="ORF">MCEL_39910</name>
</gene>
<keyword evidence="4" id="KW-1185">Reference proteome</keyword>
<dbReference type="Proteomes" id="UP000466431">
    <property type="component" value="Chromosome"/>
</dbReference>
<evidence type="ECO:0000313" key="4">
    <source>
        <dbReference type="Proteomes" id="UP000466431"/>
    </source>
</evidence>
<name>A0A7I7RNQ7_MYCCF</name>
<evidence type="ECO:0008006" key="5">
    <source>
        <dbReference type="Google" id="ProtNLM"/>
    </source>
</evidence>
<dbReference type="KEGG" id="mcee:MCEL_39910"/>
<accession>A0A7I7RNQ7</accession>
<keyword evidence="2" id="KW-0732">Signal</keyword>
<dbReference type="OrthoDB" id="4735156at2"/>
<sequence length="147" mass="14989">MQVGGIVKKAISIGFLSATSVAAVSAALCGAGIAAAAPDVVGMKYSEAQQEIEDSGGTAVIATRVGDKLDEGDCIVTNAWDSSFLRIAEPDSDEISVALNCAGEYATATNPGASVASPEGRQAKSEAEEEAAKQEEQELENPVTPDE</sequence>
<evidence type="ECO:0000256" key="2">
    <source>
        <dbReference type="SAM" id="SignalP"/>
    </source>
</evidence>
<feature type="compositionally biased region" description="Basic and acidic residues" evidence="1">
    <location>
        <begin position="121"/>
        <end position="136"/>
    </location>
</feature>
<proteinExistence type="predicted"/>
<protein>
    <recommendedName>
        <fullName evidence="5">PASTA domain-containing protein</fullName>
    </recommendedName>
</protein>
<feature type="region of interest" description="Disordered" evidence="1">
    <location>
        <begin position="108"/>
        <end position="147"/>
    </location>
</feature>